<feature type="domain" description="ABC transmembrane type-2" evidence="12">
    <location>
        <begin position="34"/>
        <end position="255"/>
    </location>
</feature>
<evidence type="ECO:0000256" key="7">
    <source>
        <dbReference type="ARBA" id="ARBA00022903"/>
    </source>
</evidence>
<dbReference type="InterPro" id="IPR000412">
    <property type="entry name" value="ABC_2_transport"/>
</dbReference>
<dbReference type="PANTHER" id="PTHR30413:SF10">
    <property type="entry name" value="CAPSULE POLYSACCHARIDE EXPORT INNER-MEMBRANE PROTEIN CTRC"/>
    <property type="match status" value="1"/>
</dbReference>
<sequence>MPALSSPRPRFTAGRAIFALVLREMSTAYGRTPGGYLWAFLQPIGAIAIMAFVFTFLLRKPPLGTSFALFYATGVLPLMMYQDLTNKIGTALRFSKPLLAYPTVSWMDALLARLILNVLTQGLVFIIVLAALVIGTGADVTLDFPKLMSGFAMLVVFSAGFGMVDCYLIGMVPLWPQIWAVLNRPLFIISGIFFVIDYLPETLRFYLLLNPVAHAIMELRAGFYPSYDAVYASPTYVFLVSGVLAFFGVLLLYRYHKKILDEGA</sequence>
<proteinExistence type="inferred from homology"/>
<feature type="transmembrane region" description="Helical" evidence="11">
    <location>
        <begin position="65"/>
        <end position="82"/>
    </location>
</feature>
<keyword evidence="8 11" id="KW-1133">Transmembrane helix</keyword>
<feature type="transmembrane region" description="Helical" evidence="11">
    <location>
        <begin position="235"/>
        <end position="253"/>
    </location>
</feature>
<dbReference type="OrthoDB" id="8479094at2"/>
<comment type="similarity">
    <text evidence="2 11">Belongs to the ABC-2 integral membrane protein family.</text>
</comment>
<dbReference type="GO" id="GO:0015920">
    <property type="term" value="P:lipopolysaccharide transport"/>
    <property type="evidence" value="ECO:0007669"/>
    <property type="project" value="TreeGrafter"/>
</dbReference>
<dbReference type="EMBL" id="QJTE01000005">
    <property type="protein sequence ID" value="PYE82247.1"/>
    <property type="molecule type" value="Genomic_DNA"/>
</dbReference>
<evidence type="ECO:0000256" key="8">
    <source>
        <dbReference type="ARBA" id="ARBA00022989"/>
    </source>
</evidence>
<dbReference type="InterPro" id="IPR013525">
    <property type="entry name" value="ABC2_TM"/>
</dbReference>
<dbReference type="AlphaFoldDB" id="A0A318SZM7"/>
<dbReference type="RefSeq" id="WP_110815338.1">
    <property type="nucleotide sequence ID" value="NZ_QJTE01000005.1"/>
</dbReference>
<keyword evidence="5" id="KW-0762">Sugar transport</keyword>
<evidence type="ECO:0000313" key="14">
    <source>
        <dbReference type="Proteomes" id="UP000248311"/>
    </source>
</evidence>
<feature type="transmembrane region" description="Helical" evidence="11">
    <location>
        <begin position="147"/>
        <end position="172"/>
    </location>
</feature>
<evidence type="ECO:0000259" key="12">
    <source>
        <dbReference type="PROSITE" id="PS51012"/>
    </source>
</evidence>
<keyword evidence="14" id="KW-1185">Reference proteome</keyword>
<dbReference type="InterPro" id="IPR047817">
    <property type="entry name" value="ABC2_TM_bact-type"/>
</dbReference>
<dbReference type="GO" id="GO:0140359">
    <property type="term" value="F:ABC-type transporter activity"/>
    <property type="evidence" value="ECO:0007669"/>
    <property type="project" value="InterPro"/>
</dbReference>
<name>A0A318SZM7_9RHOB</name>
<organism evidence="13 14">
    <name type="scientific">Pseudoroseicyclus aestuarii</name>
    <dbReference type="NCBI Taxonomy" id="1795041"/>
    <lineage>
        <taxon>Bacteria</taxon>
        <taxon>Pseudomonadati</taxon>
        <taxon>Pseudomonadota</taxon>
        <taxon>Alphaproteobacteria</taxon>
        <taxon>Rhodobacterales</taxon>
        <taxon>Paracoccaceae</taxon>
        <taxon>Pseudoroseicyclus</taxon>
    </lineage>
</organism>
<evidence type="ECO:0000256" key="11">
    <source>
        <dbReference type="RuleBase" id="RU361157"/>
    </source>
</evidence>
<gene>
    <name evidence="13" type="ORF">DFP88_10587</name>
</gene>
<keyword evidence="7" id="KW-0972">Capsule biogenesis/degradation</keyword>
<evidence type="ECO:0000313" key="13">
    <source>
        <dbReference type="EMBL" id="PYE82247.1"/>
    </source>
</evidence>
<evidence type="ECO:0000256" key="9">
    <source>
        <dbReference type="ARBA" id="ARBA00023047"/>
    </source>
</evidence>
<evidence type="ECO:0000256" key="6">
    <source>
        <dbReference type="ARBA" id="ARBA00022692"/>
    </source>
</evidence>
<feature type="transmembrane region" description="Helical" evidence="11">
    <location>
        <begin position="40"/>
        <end position="58"/>
    </location>
</feature>
<keyword evidence="4 11" id="KW-1003">Cell membrane</keyword>
<evidence type="ECO:0000256" key="1">
    <source>
        <dbReference type="ARBA" id="ARBA00004651"/>
    </source>
</evidence>
<evidence type="ECO:0000256" key="3">
    <source>
        <dbReference type="ARBA" id="ARBA00022448"/>
    </source>
</evidence>
<protein>
    <recommendedName>
        <fullName evidence="11">Transport permease protein</fullName>
    </recommendedName>
</protein>
<evidence type="ECO:0000256" key="5">
    <source>
        <dbReference type="ARBA" id="ARBA00022597"/>
    </source>
</evidence>
<evidence type="ECO:0000256" key="2">
    <source>
        <dbReference type="ARBA" id="ARBA00007783"/>
    </source>
</evidence>
<keyword evidence="6 11" id="KW-0812">Transmembrane</keyword>
<accession>A0A318SZM7</accession>
<comment type="caution">
    <text evidence="13">The sequence shown here is derived from an EMBL/GenBank/DDBJ whole genome shotgun (WGS) entry which is preliminary data.</text>
</comment>
<dbReference type="GO" id="GO:0015774">
    <property type="term" value="P:polysaccharide transport"/>
    <property type="evidence" value="ECO:0007669"/>
    <property type="project" value="UniProtKB-KW"/>
</dbReference>
<keyword evidence="9" id="KW-0625">Polysaccharide transport</keyword>
<comment type="subcellular location">
    <subcellularLocation>
        <location evidence="11">Cell inner membrane</location>
        <topology evidence="11">Multi-pass membrane protein</topology>
    </subcellularLocation>
    <subcellularLocation>
        <location evidence="1">Cell membrane</location>
        <topology evidence="1">Multi-pass membrane protein</topology>
    </subcellularLocation>
</comment>
<evidence type="ECO:0000256" key="10">
    <source>
        <dbReference type="ARBA" id="ARBA00023136"/>
    </source>
</evidence>
<dbReference type="Proteomes" id="UP000248311">
    <property type="component" value="Unassembled WGS sequence"/>
</dbReference>
<dbReference type="PANTHER" id="PTHR30413">
    <property type="entry name" value="INNER MEMBRANE TRANSPORT PERMEASE"/>
    <property type="match status" value="1"/>
</dbReference>
<comment type="caution">
    <text evidence="11">Lacks conserved residue(s) required for the propagation of feature annotation.</text>
</comment>
<keyword evidence="10 11" id="KW-0472">Membrane</keyword>
<keyword evidence="3 11" id="KW-0813">Transport</keyword>
<dbReference type="Pfam" id="PF01061">
    <property type="entry name" value="ABC2_membrane"/>
    <property type="match status" value="1"/>
</dbReference>
<feature type="transmembrane region" description="Helical" evidence="11">
    <location>
        <begin position="114"/>
        <end position="135"/>
    </location>
</feature>
<dbReference type="PROSITE" id="PS51012">
    <property type="entry name" value="ABC_TM2"/>
    <property type="match status" value="1"/>
</dbReference>
<evidence type="ECO:0000256" key="4">
    <source>
        <dbReference type="ARBA" id="ARBA00022475"/>
    </source>
</evidence>
<reference evidence="13 14" key="1">
    <citation type="submission" date="2018-06" db="EMBL/GenBank/DDBJ databases">
        <title>Genomic Encyclopedia of Type Strains, Phase III (KMG-III): the genomes of soil and plant-associated and newly described type strains.</title>
        <authorList>
            <person name="Whitman W."/>
        </authorList>
    </citation>
    <scope>NUCLEOTIDE SEQUENCE [LARGE SCALE GENOMIC DNA]</scope>
    <source>
        <strain evidence="13 14">CECT 9025</strain>
    </source>
</reference>
<dbReference type="GO" id="GO:0043190">
    <property type="term" value="C:ATP-binding cassette (ABC) transporter complex"/>
    <property type="evidence" value="ECO:0007669"/>
    <property type="project" value="InterPro"/>
</dbReference>
<dbReference type="PRINTS" id="PR00164">
    <property type="entry name" value="ABC2TRNSPORT"/>
</dbReference>